<proteinExistence type="predicted"/>
<accession>A0ABT7S6A6</accession>
<organism evidence="2 3">
    <name type="scientific">Cellulomonas edaphi</name>
    <dbReference type="NCBI Taxonomy" id="3053468"/>
    <lineage>
        <taxon>Bacteria</taxon>
        <taxon>Bacillati</taxon>
        <taxon>Actinomycetota</taxon>
        <taxon>Actinomycetes</taxon>
        <taxon>Micrococcales</taxon>
        <taxon>Cellulomonadaceae</taxon>
        <taxon>Cellulomonas</taxon>
    </lineage>
</organism>
<feature type="compositionally biased region" description="Low complexity" evidence="1">
    <location>
        <begin position="29"/>
        <end position="38"/>
    </location>
</feature>
<comment type="caution">
    <text evidence="2">The sequence shown here is derived from an EMBL/GenBank/DDBJ whole genome shotgun (WGS) entry which is preliminary data.</text>
</comment>
<dbReference type="Proteomes" id="UP001321453">
    <property type="component" value="Unassembled WGS sequence"/>
</dbReference>
<protein>
    <submittedName>
        <fullName evidence="2">Uncharacterized protein</fullName>
    </submittedName>
</protein>
<feature type="compositionally biased region" description="Acidic residues" evidence="1">
    <location>
        <begin position="47"/>
        <end position="66"/>
    </location>
</feature>
<name>A0ABT7S6A6_9CELL</name>
<dbReference type="EMBL" id="JAUCGR010000002">
    <property type="protein sequence ID" value="MDM7831140.1"/>
    <property type="molecule type" value="Genomic_DNA"/>
</dbReference>
<evidence type="ECO:0000256" key="1">
    <source>
        <dbReference type="SAM" id="MobiDB-lite"/>
    </source>
</evidence>
<gene>
    <name evidence="2" type="ORF">QRT05_07325</name>
</gene>
<dbReference type="RefSeq" id="WP_289446416.1">
    <property type="nucleotide sequence ID" value="NZ_JAUCGR010000002.1"/>
</dbReference>
<reference evidence="2 3" key="1">
    <citation type="submission" date="2023-06" db="EMBL/GenBank/DDBJ databases">
        <title>Cellulomonas sp. MW9 Whole genome sequence.</title>
        <authorList>
            <person name="Park S."/>
        </authorList>
    </citation>
    <scope>NUCLEOTIDE SEQUENCE [LARGE SCALE GENOMIC DNA]</scope>
    <source>
        <strain evidence="2 3">MW9</strain>
    </source>
</reference>
<keyword evidence="3" id="KW-1185">Reference proteome</keyword>
<evidence type="ECO:0000313" key="2">
    <source>
        <dbReference type="EMBL" id="MDM7831140.1"/>
    </source>
</evidence>
<evidence type="ECO:0000313" key="3">
    <source>
        <dbReference type="Proteomes" id="UP001321453"/>
    </source>
</evidence>
<sequence length="66" mass="6978">MSRDLTSDPAAEHLAQAIPSEPELEAADARAGGDATRAPRSLTATELEADDEAIASSDDWDDPDRL</sequence>
<feature type="region of interest" description="Disordered" evidence="1">
    <location>
        <begin position="1"/>
        <end position="66"/>
    </location>
</feature>